<dbReference type="Gene3D" id="3.55.50.30">
    <property type="match status" value="1"/>
</dbReference>
<dbReference type="InterPro" id="IPR032508">
    <property type="entry name" value="FecR_C"/>
</dbReference>
<proteinExistence type="predicted"/>
<dbReference type="OrthoDB" id="704021at2"/>
<name>A0A023BRY3_9FLAO</name>
<dbReference type="AlphaFoldDB" id="A0A023BRY3"/>
<evidence type="ECO:0000259" key="3">
    <source>
        <dbReference type="Pfam" id="PF16344"/>
    </source>
</evidence>
<dbReference type="Pfam" id="PF16344">
    <property type="entry name" value="FecR_C"/>
    <property type="match status" value="1"/>
</dbReference>
<dbReference type="EMBL" id="AQRA01000007">
    <property type="protein sequence ID" value="EZH72538.1"/>
    <property type="molecule type" value="Genomic_DNA"/>
</dbReference>
<dbReference type="FunFam" id="2.60.120.1440:FF:000001">
    <property type="entry name" value="Putative anti-sigma factor"/>
    <property type="match status" value="1"/>
</dbReference>
<dbReference type="GO" id="GO:0016989">
    <property type="term" value="F:sigma factor antagonist activity"/>
    <property type="evidence" value="ECO:0007669"/>
    <property type="project" value="TreeGrafter"/>
</dbReference>
<feature type="domain" description="FecR protein" evidence="2">
    <location>
        <begin position="162"/>
        <end position="253"/>
    </location>
</feature>
<comment type="caution">
    <text evidence="4">The sequence shown here is derived from an EMBL/GenBank/DDBJ whole genome shotgun (WGS) entry which is preliminary data.</text>
</comment>
<sequence length="372" mass="43221">MKKLIEKYLTNTINSSEMMDLSNWLKKDENKEIFKVYILQYYDLNYALQDVDIEQEYMTLMKSISKQKNSYKTWYKWAAIFVGIIGLSSLYLLNTSNEVVTEDNEITLKLENGDIKVIRENSNEKIVNKEGTIVSVYQDDKLEYKNTKVNDKELVYNELSIPYGKKLQLVLSDGSMVHLNAGSSLKYPVKFLKGKDRKVFLSGEAYFVIAKDKQHPFIVNTQDVNVQALGTTFNVNSYREDDEMNTVLVEGSVGVYKVDEKFDTNTSTILQPGYKFTWNKSQQSIDVKEVDVSEYTAWTKGELLFKMKPFSEIIKILERNYDVVIINNYSSLNEKRFLAKFDTETIEQILISFQSSEEFSFTIEENRITINK</sequence>
<gene>
    <name evidence="4" type="ORF">ATO12_20600</name>
</gene>
<dbReference type="InterPro" id="IPR006860">
    <property type="entry name" value="FecR"/>
</dbReference>
<dbReference type="Proteomes" id="UP000023541">
    <property type="component" value="Unassembled WGS sequence"/>
</dbReference>
<protein>
    <recommendedName>
        <fullName evidence="6">Iron dicitrate transport regulator FecR</fullName>
    </recommendedName>
</protein>
<keyword evidence="1" id="KW-0812">Transmembrane</keyword>
<dbReference type="Pfam" id="PF04773">
    <property type="entry name" value="FecR"/>
    <property type="match status" value="1"/>
</dbReference>
<dbReference type="PIRSF" id="PIRSF018266">
    <property type="entry name" value="FecR"/>
    <property type="match status" value="1"/>
</dbReference>
<dbReference type="PANTHER" id="PTHR30273:SF2">
    <property type="entry name" value="PROTEIN FECR"/>
    <property type="match status" value="1"/>
</dbReference>
<evidence type="ECO:0000313" key="4">
    <source>
        <dbReference type="EMBL" id="EZH72538.1"/>
    </source>
</evidence>
<evidence type="ECO:0008006" key="6">
    <source>
        <dbReference type="Google" id="ProtNLM"/>
    </source>
</evidence>
<organism evidence="4 5">
    <name type="scientific">Aquimarina atlantica</name>
    <dbReference type="NCBI Taxonomy" id="1317122"/>
    <lineage>
        <taxon>Bacteria</taxon>
        <taxon>Pseudomonadati</taxon>
        <taxon>Bacteroidota</taxon>
        <taxon>Flavobacteriia</taxon>
        <taxon>Flavobacteriales</taxon>
        <taxon>Flavobacteriaceae</taxon>
        <taxon>Aquimarina</taxon>
    </lineage>
</organism>
<dbReference type="InterPro" id="IPR012373">
    <property type="entry name" value="Ferrdict_sens_TM"/>
</dbReference>
<keyword evidence="5" id="KW-1185">Reference proteome</keyword>
<dbReference type="PANTHER" id="PTHR30273">
    <property type="entry name" value="PERIPLASMIC SIGNAL SENSOR AND SIGMA FACTOR ACTIVATOR FECR-RELATED"/>
    <property type="match status" value="1"/>
</dbReference>
<dbReference type="STRING" id="1317122.ATO12_20600"/>
<accession>A0A023BRY3</accession>
<dbReference type="eggNOG" id="COG3712">
    <property type="taxonomic scope" value="Bacteria"/>
</dbReference>
<reference evidence="4 5" key="1">
    <citation type="submission" date="2014-04" db="EMBL/GenBank/DDBJ databases">
        <title>Aquimarina sp. 22II-S11-z7 Genome Sequencing.</title>
        <authorList>
            <person name="Lai Q."/>
        </authorList>
    </citation>
    <scope>NUCLEOTIDE SEQUENCE [LARGE SCALE GENOMIC DNA]</scope>
    <source>
        <strain evidence="4 5">22II-S11-z7</strain>
    </source>
</reference>
<dbReference type="RefSeq" id="WP_034243678.1">
    <property type="nucleotide sequence ID" value="NZ_AQRA01000007.1"/>
</dbReference>
<evidence type="ECO:0000256" key="1">
    <source>
        <dbReference type="SAM" id="Phobius"/>
    </source>
</evidence>
<feature type="transmembrane region" description="Helical" evidence="1">
    <location>
        <begin position="74"/>
        <end position="93"/>
    </location>
</feature>
<keyword evidence="1" id="KW-0472">Membrane</keyword>
<feature type="domain" description="Protein FecR C-terminal" evidence="3">
    <location>
        <begin position="303"/>
        <end position="370"/>
    </location>
</feature>
<dbReference type="Gene3D" id="2.60.120.1440">
    <property type="match status" value="1"/>
</dbReference>
<evidence type="ECO:0000313" key="5">
    <source>
        <dbReference type="Proteomes" id="UP000023541"/>
    </source>
</evidence>
<keyword evidence="1" id="KW-1133">Transmembrane helix</keyword>
<evidence type="ECO:0000259" key="2">
    <source>
        <dbReference type="Pfam" id="PF04773"/>
    </source>
</evidence>